<name>A0A2M9CEE7_9CELL</name>
<keyword evidence="7" id="KW-1185">Reference proteome</keyword>
<dbReference type="PROSITE" id="PS50977">
    <property type="entry name" value="HTH_TETR_2"/>
    <property type="match status" value="1"/>
</dbReference>
<evidence type="ECO:0000256" key="4">
    <source>
        <dbReference type="PROSITE-ProRule" id="PRU00335"/>
    </source>
</evidence>
<gene>
    <name evidence="6" type="ORF">CLV28_2056</name>
</gene>
<evidence type="ECO:0000313" key="6">
    <source>
        <dbReference type="EMBL" id="PJJ70225.1"/>
    </source>
</evidence>
<dbReference type="PRINTS" id="PR00455">
    <property type="entry name" value="HTHTETR"/>
</dbReference>
<evidence type="ECO:0000256" key="3">
    <source>
        <dbReference type="ARBA" id="ARBA00023163"/>
    </source>
</evidence>
<dbReference type="InterPro" id="IPR050109">
    <property type="entry name" value="HTH-type_TetR-like_transc_reg"/>
</dbReference>
<dbReference type="EMBL" id="PGFE01000003">
    <property type="protein sequence ID" value="PJJ70225.1"/>
    <property type="molecule type" value="Genomic_DNA"/>
</dbReference>
<dbReference type="Gene3D" id="1.10.10.60">
    <property type="entry name" value="Homeodomain-like"/>
    <property type="match status" value="1"/>
</dbReference>
<dbReference type="Gene3D" id="1.10.357.10">
    <property type="entry name" value="Tetracycline Repressor, domain 2"/>
    <property type="match status" value="1"/>
</dbReference>
<dbReference type="Proteomes" id="UP000231693">
    <property type="component" value="Unassembled WGS sequence"/>
</dbReference>
<dbReference type="AlphaFoldDB" id="A0A2M9CEE7"/>
<proteinExistence type="predicted"/>
<accession>A0A2M9CEE7</accession>
<keyword evidence="1" id="KW-0805">Transcription regulation</keyword>
<feature type="domain" description="HTH tetR-type" evidence="5">
    <location>
        <begin position="16"/>
        <end position="76"/>
    </location>
</feature>
<dbReference type="FunFam" id="1.10.10.60:FF:000141">
    <property type="entry name" value="TetR family transcriptional regulator"/>
    <property type="match status" value="1"/>
</dbReference>
<dbReference type="PANTHER" id="PTHR30055:SF234">
    <property type="entry name" value="HTH-TYPE TRANSCRIPTIONAL REGULATOR BETI"/>
    <property type="match status" value="1"/>
</dbReference>
<reference evidence="6 7" key="1">
    <citation type="submission" date="2017-11" db="EMBL/GenBank/DDBJ databases">
        <title>Genomic Encyclopedia of Archaeal and Bacterial Type Strains, Phase II (KMG-II): From Individual Species to Whole Genera.</title>
        <authorList>
            <person name="Goeker M."/>
        </authorList>
    </citation>
    <scope>NUCLEOTIDE SEQUENCE [LARGE SCALE GENOMIC DNA]</scope>
    <source>
        <strain evidence="6 7">DSM 25478</strain>
    </source>
</reference>
<dbReference type="RefSeq" id="WP_100423235.1">
    <property type="nucleotide sequence ID" value="NZ_BOOX01000001.1"/>
</dbReference>
<dbReference type="GO" id="GO:0003700">
    <property type="term" value="F:DNA-binding transcription factor activity"/>
    <property type="evidence" value="ECO:0007669"/>
    <property type="project" value="TreeGrafter"/>
</dbReference>
<dbReference type="GO" id="GO:0000976">
    <property type="term" value="F:transcription cis-regulatory region binding"/>
    <property type="evidence" value="ECO:0007669"/>
    <property type="project" value="TreeGrafter"/>
</dbReference>
<dbReference type="OrthoDB" id="956698at2"/>
<dbReference type="GO" id="GO:0045892">
    <property type="term" value="P:negative regulation of DNA-templated transcription"/>
    <property type="evidence" value="ECO:0007669"/>
    <property type="project" value="UniProtKB-ARBA"/>
</dbReference>
<protein>
    <submittedName>
        <fullName evidence="6">TetR family transcriptional regulator</fullName>
    </submittedName>
</protein>
<sequence>MSSTADHETLRDRTRRAVRSELIDVAQNLFAELGFEAVTVDQIAAAAGMSKRSFFRYFASKEEVVLGKVDRHGESFVRALAERPDDEPAWVALRRMFDDAVAYGSDPVLGPRAVEMDRVIQSSESLRAGYLQRMQKAQDLVAQELQAREERRRTSDWGAVDAAALAAAAFAALLTAHAHSQSRGEPFAACLDAAMGAISRHSGVRTPAP</sequence>
<dbReference type="SUPFAM" id="SSF46689">
    <property type="entry name" value="Homeodomain-like"/>
    <property type="match status" value="1"/>
</dbReference>
<evidence type="ECO:0000256" key="2">
    <source>
        <dbReference type="ARBA" id="ARBA00023125"/>
    </source>
</evidence>
<dbReference type="PANTHER" id="PTHR30055">
    <property type="entry name" value="HTH-TYPE TRANSCRIPTIONAL REGULATOR RUTR"/>
    <property type="match status" value="1"/>
</dbReference>
<dbReference type="Pfam" id="PF00440">
    <property type="entry name" value="TetR_N"/>
    <property type="match status" value="1"/>
</dbReference>
<dbReference type="InterPro" id="IPR001647">
    <property type="entry name" value="HTH_TetR"/>
</dbReference>
<evidence type="ECO:0000259" key="5">
    <source>
        <dbReference type="PROSITE" id="PS50977"/>
    </source>
</evidence>
<comment type="caution">
    <text evidence="6">The sequence shown here is derived from an EMBL/GenBank/DDBJ whole genome shotgun (WGS) entry which is preliminary data.</text>
</comment>
<evidence type="ECO:0000256" key="1">
    <source>
        <dbReference type="ARBA" id="ARBA00023015"/>
    </source>
</evidence>
<dbReference type="InterPro" id="IPR009057">
    <property type="entry name" value="Homeodomain-like_sf"/>
</dbReference>
<evidence type="ECO:0000313" key="7">
    <source>
        <dbReference type="Proteomes" id="UP000231693"/>
    </source>
</evidence>
<organism evidence="6 7">
    <name type="scientific">Sediminihabitans luteus</name>
    <dbReference type="NCBI Taxonomy" id="1138585"/>
    <lineage>
        <taxon>Bacteria</taxon>
        <taxon>Bacillati</taxon>
        <taxon>Actinomycetota</taxon>
        <taxon>Actinomycetes</taxon>
        <taxon>Micrococcales</taxon>
        <taxon>Cellulomonadaceae</taxon>
        <taxon>Sediminihabitans</taxon>
    </lineage>
</organism>
<keyword evidence="3" id="KW-0804">Transcription</keyword>
<keyword evidence="2 4" id="KW-0238">DNA-binding</keyword>
<feature type="DNA-binding region" description="H-T-H motif" evidence="4">
    <location>
        <begin position="39"/>
        <end position="58"/>
    </location>
</feature>